<feature type="transmembrane region" description="Helical" evidence="11">
    <location>
        <begin position="35"/>
        <end position="62"/>
    </location>
</feature>
<evidence type="ECO:0000256" key="2">
    <source>
        <dbReference type="ARBA" id="ARBA00010519"/>
    </source>
</evidence>
<evidence type="ECO:0000256" key="5">
    <source>
        <dbReference type="ARBA" id="ARBA00022967"/>
    </source>
</evidence>
<evidence type="ECO:0000256" key="4">
    <source>
        <dbReference type="ARBA" id="ARBA00022692"/>
    </source>
</evidence>
<accession>A0A5P9W7N3</accession>
<sequence>MNFINLVALFILFSGMVLFGIWRKHLLISLLSLEYLVLGLLILFLGYFVSFTFLFCLVYLVFTACEGALGLSILVSMTRTHSGDYFSSFCLF</sequence>
<evidence type="ECO:0000256" key="3">
    <source>
        <dbReference type="ARBA" id="ARBA00016612"/>
    </source>
</evidence>
<keyword evidence="5" id="KW-1278">Translocase</keyword>
<reference evidence="12" key="1">
    <citation type="journal article" date="2019" name="Mitochondrial DNA Part B Resour">
        <title>The complete mitogenome of the springtail Tullbergia bisetosa: a subterranean springtail from the sub-Antarctic region.</title>
        <authorList>
            <person name="Jagatap H."/>
            <person name="Monsanto D.M."/>
            <person name="Jansen van Vuuren B."/>
            <person name="Janion-Scheepers C."/>
            <person name="Sekar S."/>
            <person name="Teske P.R."/>
            <person name="Emami-Khoyi A."/>
        </authorList>
    </citation>
    <scope>NUCLEOTIDE SEQUENCE</scope>
</reference>
<dbReference type="GO" id="GO:0008137">
    <property type="term" value="F:NADH dehydrogenase (ubiquinone) activity"/>
    <property type="evidence" value="ECO:0007669"/>
    <property type="project" value="UniProtKB-EC"/>
</dbReference>
<dbReference type="GO" id="GO:0016020">
    <property type="term" value="C:membrane"/>
    <property type="evidence" value="ECO:0007669"/>
    <property type="project" value="UniProtKB-SubCell"/>
</dbReference>
<keyword evidence="4 11" id="KW-0812">Transmembrane</keyword>
<comment type="subcellular location">
    <subcellularLocation>
        <location evidence="1">Membrane</location>
        <topology evidence="1">Multi-pass membrane protein</topology>
    </subcellularLocation>
</comment>
<keyword evidence="7" id="KW-0520">NAD</keyword>
<dbReference type="Gene3D" id="1.10.287.3510">
    <property type="match status" value="1"/>
</dbReference>
<dbReference type="EMBL" id="MK520870">
    <property type="protein sequence ID" value="QFX74518.1"/>
    <property type="molecule type" value="Genomic_DNA"/>
</dbReference>
<dbReference type="InterPro" id="IPR039428">
    <property type="entry name" value="NUOK/Mnh_C1-like"/>
</dbReference>
<comment type="similarity">
    <text evidence="2">Belongs to the complex I subunit 4L family.</text>
</comment>
<organism evidence="12">
    <name type="scientific">Tullbergia bisetosa</name>
    <dbReference type="NCBI Taxonomy" id="345630"/>
    <lineage>
        <taxon>Eukaryota</taxon>
        <taxon>Metazoa</taxon>
        <taxon>Ecdysozoa</taxon>
        <taxon>Arthropoda</taxon>
        <taxon>Hexapoda</taxon>
        <taxon>Collembola</taxon>
        <taxon>Poduromorpha</taxon>
        <taxon>Poduroidea</taxon>
        <taxon>Tullbergiidae</taxon>
        <taxon>Tullbergiinae</taxon>
        <taxon>Tullbergia</taxon>
    </lineage>
</organism>
<evidence type="ECO:0000256" key="1">
    <source>
        <dbReference type="ARBA" id="ARBA00004141"/>
    </source>
</evidence>
<evidence type="ECO:0000313" key="12">
    <source>
        <dbReference type="EMBL" id="QFX74518.1"/>
    </source>
</evidence>
<evidence type="ECO:0000256" key="7">
    <source>
        <dbReference type="ARBA" id="ARBA00023027"/>
    </source>
</evidence>
<evidence type="ECO:0000256" key="6">
    <source>
        <dbReference type="ARBA" id="ARBA00022989"/>
    </source>
</evidence>
<geneLocation type="mitochondrion" evidence="12"/>
<evidence type="ECO:0000256" key="9">
    <source>
        <dbReference type="ARBA" id="ARBA00031586"/>
    </source>
</evidence>
<feature type="transmembrane region" description="Helical" evidence="11">
    <location>
        <begin position="6"/>
        <end position="23"/>
    </location>
</feature>
<gene>
    <name evidence="12" type="primary">ND4L</name>
</gene>
<evidence type="ECO:0000256" key="11">
    <source>
        <dbReference type="SAM" id="Phobius"/>
    </source>
</evidence>
<evidence type="ECO:0000256" key="10">
    <source>
        <dbReference type="ARBA" id="ARBA00049551"/>
    </source>
</evidence>
<protein>
    <recommendedName>
        <fullName evidence="3">NADH-ubiquinone oxidoreductase chain 4L</fullName>
    </recommendedName>
    <alternativeName>
        <fullName evidence="9">NADH dehydrogenase subunit 4L</fullName>
    </alternativeName>
</protein>
<dbReference type="AlphaFoldDB" id="A0A5P9W7N3"/>
<keyword evidence="6 11" id="KW-1133">Transmembrane helix</keyword>
<evidence type="ECO:0000256" key="8">
    <source>
        <dbReference type="ARBA" id="ARBA00023136"/>
    </source>
</evidence>
<dbReference type="Pfam" id="PF00420">
    <property type="entry name" value="Oxidored_q2"/>
    <property type="match status" value="1"/>
</dbReference>
<comment type="catalytic activity">
    <reaction evidence="10">
        <text>a ubiquinone + NADH + 5 H(+)(in) = a ubiquinol + NAD(+) + 4 H(+)(out)</text>
        <dbReference type="Rhea" id="RHEA:29091"/>
        <dbReference type="Rhea" id="RHEA-COMP:9565"/>
        <dbReference type="Rhea" id="RHEA-COMP:9566"/>
        <dbReference type="ChEBI" id="CHEBI:15378"/>
        <dbReference type="ChEBI" id="CHEBI:16389"/>
        <dbReference type="ChEBI" id="CHEBI:17976"/>
        <dbReference type="ChEBI" id="CHEBI:57540"/>
        <dbReference type="ChEBI" id="CHEBI:57945"/>
        <dbReference type="EC" id="7.1.1.2"/>
    </reaction>
</comment>
<name>A0A5P9W7N3_9HEXA</name>
<keyword evidence="12" id="KW-0496">Mitochondrion</keyword>
<keyword evidence="8 11" id="KW-0472">Membrane</keyword>
<proteinExistence type="inferred from homology"/>